<dbReference type="KEGG" id="hbe:BEI_3585"/>
<protein>
    <submittedName>
        <fullName evidence="2">Uncharacterized protein</fullName>
    </submittedName>
</protein>
<dbReference type="RefSeq" id="WP_097790749.1">
    <property type="nucleotide sequence ID" value="NZ_BAAADT010000017.1"/>
</dbReference>
<evidence type="ECO:0000256" key="1">
    <source>
        <dbReference type="SAM" id="Phobius"/>
    </source>
</evidence>
<accession>A0A291PCH2</accession>
<dbReference type="OrthoDB" id="5796647at2"/>
<feature type="transmembrane region" description="Helical" evidence="1">
    <location>
        <begin position="43"/>
        <end position="63"/>
    </location>
</feature>
<dbReference type="Proteomes" id="UP000219993">
    <property type="component" value="Chromosome"/>
</dbReference>
<evidence type="ECO:0000313" key="2">
    <source>
        <dbReference type="EMBL" id="ATJ84572.1"/>
    </source>
</evidence>
<keyword evidence="1" id="KW-1133">Transmembrane helix</keyword>
<keyword evidence="1" id="KW-0472">Membrane</keyword>
<proteinExistence type="predicted"/>
<evidence type="ECO:0000313" key="3">
    <source>
        <dbReference type="Proteomes" id="UP000219993"/>
    </source>
</evidence>
<dbReference type="AlphaFoldDB" id="A0A291PCH2"/>
<dbReference type="EMBL" id="CP021435">
    <property type="protein sequence ID" value="ATJ84572.1"/>
    <property type="molecule type" value="Genomic_DNA"/>
</dbReference>
<reference evidence="2 3" key="1">
    <citation type="journal article" date="2017" name="Sci. Rep.">
        <title>Revealing the Saline Adaptation Strategies of the Halophilic Bacterium Halomonas beimenensis through High-throughput Omics and Transposon Mutagenesis Approaches.</title>
        <authorList>
            <person name="Chen Y.H."/>
            <person name="Lin S.S."/>
            <person name="Shyu Y.T."/>
        </authorList>
    </citation>
    <scope>NUCLEOTIDE SEQUENCE [LARGE SCALE GENOMIC DNA]</scope>
    <source>
        <strain evidence="2 3">NTU-111</strain>
    </source>
</reference>
<organism evidence="2 3">
    <name type="scientific">Halomonas beimenensis</name>
    <dbReference type="NCBI Taxonomy" id="475662"/>
    <lineage>
        <taxon>Bacteria</taxon>
        <taxon>Pseudomonadati</taxon>
        <taxon>Pseudomonadota</taxon>
        <taxon>Gammaproteobacteria</taxon>
        <taxon>Oceanospirillales</taxon>
        <taxon>Halomonadaceae</taxon>
        <taxon>Halomonas</taxon>
    </lineage>
</organism>
<keyword evidence="1" id="KW-0812">Transmembrane</keyword>
<keyword evidence="3" id="KW-1185">Reference proteome</keyword>
<feature type="transmembrane region" description="Helical" evidence="1">
    <location>
        <begin position="75"/>
        <end position="94"/>
    </location>
</feature>
<gene>
    <name evidence="2" type="ORF">BEI_3585</name>
</gene>
<sequence length="101" mass="10788">MTTLPGARRLLIAWATLMVLTLVSMLSARLEEAAQWQALPLWSAGLVLLATAFKAHRLLMVYLNLRAAGSAWRGAFVGLLALTLALIAGGYLAARWGISPG</sequence>
<name>A0A291PCH2_9GAMM</name>